<dbReference type="Proteomes" id="UP000004095">
    <property type="component" value="Unassembled WGS sequence"/>
</dbReference>
<organism evidence="1 2">
    <name type="scientific">Microscilla marina ATCC 23134</name>
    <dbReference type="NCBI Taxonomy" id="313606"/>
    <lineage>
        <taxon>Bacteria</taxon>
        <taxon>Pseudomonadati</taxon>
        <taxon>Bacteroidota</taxon>
        <taxon>Cytophagia</taxon>
        <taxon>Cytophagales</taxon>
        <taxon>Microscillaceae</taxon>
        <taxon>Microscilla</taxon>
    </lineage>
</organism>
<dbReference type="AlphaFoldDB" id="A1ZJ09"/>
<proteinExistence type="predicted"/>
<evidence type="ECO:0000313" key="1">
    <source>
        <dbReference type="EMBL" id="EAY29545.1"/>
    </source>
</evidence>
<dbReference type="OrthoDB" id="878538at2"/>
<sequence length="138" mass="16359">MTKDTQMIYHSHFCKYAYYPEDKLLMGEWTNTDKLTQSIFKDELLKGELYAIEHCRPVCYLVDASKFWLPITPDTQRWMAENISPNYARYGLKKLAFLMSSEFITQLSIEQTNNTTFVRGVEKKHFEEEQPALNWLKS</sequence>
<dbReference type="EMBL" id="AAWS01000010">
    <property type="protein sequence ID" value="EAY29545.1"/>
    <property type="molecule type" value="Genomic_DNA"/>
</dbReference>
<evidence type="ECO:0000313" key="2">
    <source>
        <dbReference type="Proteomes" id="UP000004095"/>
    </source>
</evidence>
<gene>
    <name evidence="1" type="ORF">M23134_00429</name>
</gene>
<protein>
    <recommendedName>
        <fullName evidence="3">STAS/SEC14 domain-containing protein</fullName>
    </recommendedName>
</protein>
<name>A1ZJ09_MICM2</name>
<accession>A1ZJ09</accession>
<dbReference type="RefSeq" id="WP_002695951.1">
    <property type="nucleotide sequence ID" value="NZ_AAWS01000010.1"/>
</dbReference>
<comment type="caution">
    <text evidence="1">The sequence shown here is derived from an EMBL/GenBank/DDBJ whole genome shotgun (WGS) entry which is preliminary data.</text>
</comment>
<reference evidence="1 2" key="1">
    <citation type="submission" date="2007-01" db="EMBL/GenBank/DDBJ databases">
        <authorList>
            <person name="Haygood M."/>
            <person name="Podell S."/>
            <person name="Anderson C."/>
            <person name="Hopkinson B."/>
            <person name="Roe K."/>
            <person name="Barbeau K."/>
            <person name="Gaasterland T."/>
            <person name="Ferriera S."/>
            <person name="Johnson J."/>
            <person name="Kravitz S."/>
            <person name="Beeson K."/>
            <person name="Sutton G."/>
            <person name="Rogers Y.-H."/>
            <person name="Friedman R."/>
            <person name="Frazier M."/>
            <person name="Venter J.C."/>
        </authorList>
    </citation>
    <scope>NUCLEOTIDE SEQUENCE [LARGE SCALE GENOMIC DNA]</scope>
    <source>
        <strain evidence="1 2">ATCC 23134</strain>
    </source>
</reference>
<evidence type="ECO:0008006" key="3">
    <source>
        <dbReference type="Google" id="ProtNLM"/>
    </source>
</evidence>
<keyword evidence="2" id="KW-1185">Reference proteome</keyword>